<protein>
    <submittedName>
        <fullName evidence="2">Uncharacterized protein</fullName>
    </submittedName>
</protein>
<proteinExistence type="predicted"/>
<dbReference type="EMBL" id="JAEAOA010000511">
    <property type="protein sequence ID" value="KAK3598819.1"/>
    <property type="molecule type" value="Genomic_DNA"/>
</dbReference>
<feature type="transmembrane region" description="Helical" evidence="1">
    <location>
        <begin position="20"/>
        <end position="43"/>
    </location>
</feature>
<dbReference type="AlphaFoldDB" id="A0AAE0SW26"/>
<name>A0AAE0SW26_9BIVA</name>
<reference evidence="2" key="3">
    <citation type="submission" date="2023-05" db="EMBL/GenBank/DDBJ databases">
        <authorList>
            <person name="Smith C.H."/>
        </authorList>
    </citation>
    <scope>NUCLEOTIDE SEQUENCE</scope>
    <source>
        <strain evidence="2">CHS0354</strain>
        <tissue evidence="2">Mantle</tissue>
    </source>
</reference>
<keyword evidence="1" id="KW-1133">Transmembrane helix</keyword>
<comment type="caution">
    <text evidence="2">The sequence shown here is derived from an EMBL/GenBank/DDBJ whole genome shotgun (WGS) entry which is preliminary data.</text>
</comment>
<accession>A0AAE0SW26</accession>
<dbReference type="Proteomes" id="UP001195483">
    <property type="component" value="Unassembled WGS sequence"/>
</dbReference>
<evidence type="ECO:0000256" key="1">
    <source>
        <dbReference type="SAM" id="Phobius"/>
    </source>
</evidence>
<evidence type="ECO:0000313" key="2">
    <source>
        <dbReference type="EMBL" id="KAK3598819.1"/>
    </source>
</evidence>
<organism evidence="2 3">
    <name type="scientific">Potamilus streckersoni</name>
    <dbReference type="NCBI Taxonomy" id="2493646"/>
    <lineage>
        <taxon>Eukaryota</taxon>
        <taxon>Metazoa</taxon>
        <taxon>Spiralia</taxon>
        <taxon>Lophotrochozoa</taxon>
        <taxon>Mollusca</taxon>
        <taxon>Bivalvia</taxon>
        <taxon>Autobranchia</taxon>
        <taxon>Heteroconchia</taxon>
        <taxon>Palaeoheterodonta</taxon>
        <taxon>Unionida</taxon>
        <taxon>Unionoidea</taxon>
        <taxon>Unionidae</taxon>
        <taxon>Ambleminae</taxon>
        <taxon>Lampsilini</taxon>
        <taxon>Potamilus</taxon>
    </lineage>
</organism>
<reference evidence="2" key="2">
    <citation type="journal article" date="2021" name="Genome Biol. Evol.">
        <title>Developing a high-quality reference genome for a parasitic bivalve with doubly uniparental inheritance (Bivalvia: Unionida).</title>
        <authorList>
            <person name="Smith C.H."/>
        </authorList>
    </citation>
    <scope>NUCLEOTIDE SEQUENCE</scope>
    <source>
        <strain evidence="2">CHS0354</strain>
        <tissue evidence="2">Mantle</tissue>
    </source>
</reference>
<keyword evidence="1" id="KW-0472">Membrane</keyword>
<sequence>MNGYAVKLDTDAYIYEYDPTVAILVPVVLVLFTASTIVVVFLLRRKRMVYGKKKHVKFSKLRKS</sequence>
<evidence type="ECO:0000313" key="3">
    <source>
        <dbReference type="Proteomes" id="UP001195483"/>
    </source>
</evidence>
<keyword evidence="3" id="KW-1185">Reference proteome</keyword>
<gene>
    <name evidence="2" type="ORF">CHS0354_007422</name>
</gene>
<reference evidence="2" key="1">
    <citation type="journal article" date="2021" name="Genome Biol. Evol.">
        <title>A High-Quality Reference Genome for a Parasitic Bivalve with Doubly Uniparental Inheritance (Bivalvia: Unionida).</title>
        <authorList>
            <person name="Smith C.H."/>
        </authorList>
    </citation>
    <scope>NUCLEOTIDE SEQUENCE</scope>
    <source>
        <strain evidence="2">CHS0354</strain>
    </source>
</reference>
<keyword evidence="1" id="KW-0812">Transmembrane</keyword>